<proteinExistence type="predicted"/>
<evidence type="ECO:0000313" key="2">
    <source>
        <dbReference type="Proteomes" id="UP000628448"/>
    </source>
</evidence>
<name>A0A931GVY8_9BACT</name>
<gene>
    <name evidence="1" type="ORF">I5907_12005</name>
</gene>
<dbReference type="Proteomes" id="UP000628448">
    <property type="component" value="Unassembled WGS sequence"/>
</dbReference>
<evidence type="ECO:0000313" key="1">
    <source>
        <dbReference type="EMBL" id="MBG9376960.1"/>
    </source>
</evidence>
<reference evidence="1" key="1">
    <citation type="submission" date="2020-11" db="EMBL/GenBank/DDBJ databases">
        <title>Bacterial whole genome sequence for Panacibacter sp. DH6.</title>
        <authorList>
            <person name="Le V."/>
            <person name="Ko S."/>
            <person name="Ahn C.-Y."/>
            <person name="Oh H.-M."/>
        </authorList>
    </citation>
    <scope>NUCLEOTIDE SEQUENCE</scope>
    <source>
        <strain evidence="1">DH6</strain>
    </source>
</reference>
<comment type="caution">
    <text evidence="1">The sequence shown here is derived from an EMBL/GenBank/DDBJ whole genome shotgun (WGS) entry which is preliminary data.</text>
</comment>
<accession>A0A931GVY8</accession>
<protein>
    <submittedName>
        <fullName evidence="1">Uncharacterized protein</fullName>
    </submittedName>
</protein>
<keyword evidence="2" id="KW-1185">Reference proteome</keyword>
<sequence>MKSHFGITIPTKPYLSKYLQSLYGSPIVFSTKNYFGTSLLGYSTTRMYFQAETMTHQKFDSFNTFMSVQLPRHWLYQYKFKTQIPKCNIIYLNKHFEERFEEDLTRFCMLHMQQGGQIKDALEIFCNMHSIEIEEDITYDALKQKEYRKRKEIIQKLQPKCSINKVVCKA</sequence>
<organism evidence="1 2">
    <name type="scientific">Panacibacter microcysteis</name>
    <dbReference type="NCBI Taxonomy" id="2793269"/>
    <lineage>
        <taxon>Bacteria</taxon>
        <taxon>Pseudomonadati</taxon>
        <taxon>Bacteroidota</taxon>
        <taxon>Chitinophagia</taxon>
        <taxon>Chitinophagales</taxon>
        <taxon>Chitinophagaceae</taxon>
        <taxon>Panacibacter</taxon>
    </lineage>
</organism>
<dbReference type="RefSeq" id="WP_196990949.1">
    <property type="nucleotide sequence ID" value="NZ_JADWYR010000001.1"/>
</dbReference>
<dbReference type="EMBL" id="JADWYR010000001">
    <property type="protein sequence ID" value="MBG9376960.1"/>
    <property type="molecule type" value="Genomic_DNA"/>
</dbReference>
<dbReference type="AlphaFoldDB" id="A0A931GVY8"/>